<feature type="domain" description="RING-type" evidence="12">
    <location>
        <begin position="53"/>
        <end position="281"/>
    </location>
</feature>
<dbReference type="Pfam" id="PF22191">
    <property type="entry name" value="IBR_1"/>
    <property type="match status" value="1"/>
</dbReference>
<sequence>MARRLWGLHLPSDDLDNADKPEKNVRLKRERSSSEDLEEQVSHKKQRTDEPVGNKQCISCTETLSKQSFASSLLACDHAATVCLSCFTNWIRVRIDEGNWKAIPCPECSRTLSYGDLLDLLKEVPKLFERYDTLITRDAISSDSTFRYCLAPGCASDQFHPRGTDEPIFTCEACGFKACVVHECAWHAGETCSDFGERKEKEESAQRRRDEKASIAAVKQDSKECPNKECKVRITKYGGCDHMTCSRCKHEFCWECLARYDEIASRGNHKHRKGCSYHRPYRVPGYQPPEIP</sequence>
<dbReference type="InterPro" id="IPR031127">
    <property type="entry name" value="E3_UB_ligase_RBR"/>
</dbReference>
<keyword evidence="5" id="KW-0677">Repeat</keyword>
<evidence type="ECO:0000256" key="3">
    <source>
        <dbReference type="ARBA" id="ARBA00022679"/>
    </source>
</evidence>
<evidence type="ECO:0000256" key="9">
    <source>
        <dbReference type="PROSITE-ProRule" id="PRU00175"/>
    </source>
</evidence>
<evidence type="ECO:0000256" key="2">
    <source>
        <dbReference type="ARBA" id="ARBA00012251"/>
    </source>
</evidence>
<dbReference type="InterPro" id="IPR044066">
    <property type="entry name" value="TRIAD_supradom"/>
</dbReference>
<keyword evidence="8" id="KW-0862">Zinc</keyword>
<reference evidence="13" key="1">
    <citation type="journal article" date="2020" name="Stud. Mycol.">
        <title>101 Dothideomycetes genomes: a test case for predicting lifestyles and emergence of pathogens.</title>
        <authorList>
            <person name="Haridas S."/>
            <person name="Albert R."/>
            <person name="Binder M."/>
            <person name="Bloem J."/>
            <person name="Labutti K."/>
            <person name="Salamov A."/>
            <person name="Andreopoulos B."/>
            <person name="Baker S."/>
            <person name="Barry K."/>
            <person name="Bills G."/>
            <person name="Bluhm B."/>
            <person name="Cannon C."/>
            <person name="Castanera R."/>
            <person name="Culley D."/>
            <person name="Daum C."/>
            <person name="Ezra D."/>
            <person name="Gonzalez J."/>
            <person name="Henrissat B."/>
            <person name="Kuo A."/>
            <person name="Liang C."/>
            <person name="Lipzen A."/>
            <person name="Lutzoni F."/>
            <person name="Magnuson J."/>
            <person name="Mondo S."/>
            <person name="Nolan M."/>
            <person name="Ohm R."/>
            <person name="Pangilinan J."/>
            <person name="Park H.-J."/>
            <person name="Ramirez L."/>
            <person name="Alfaro M."/>
            <person name="Sun H."/>
            <person name="Tritt A."/>
            <person name="Yoshinaga Y."/>
            <person name="Zwiers L.-H."/>
            <person name="Turgeon B."/>
            <person name="Goodwin S."/>
            <person name="Spatafora J."/>
            <person name="Crous P."/>
            <person name="Grigoriev I."/>
        </authorList>
    </citation>
    <scope>NUCLEOTIDE SEQUENCE</scope>
    <source>
        <strain evidence="13">CBS 133067</strain>
    </source>
</reference>
<dbReference type="InterPro" id="IPR002867">
    <property type="entry name" value="IBR_dom"/>
</dbReference>
<dbReference type="GO" id="GO:0061630">
    <property type="term" value="F:ubiquitin protein ligase activity"/>
    <property type="evidence" value="ECO:0007669"/>
    <property type="project" value="UniProtKB-EC"/>
</dbReference>
<evidence type="ECO:0000313" key="14">
    <source>
        <dbReference type="Proteomes" id="UP000799772"/>
    </source>
</evidence>
<dbReference type="PROSITE" id="PS50089">
    <property type="entry name" value="ZF_RING_2"/>
    <property type="match status" value="1"/>
</dbReference>
<dbReference type="PROSITE" id="PS00518">
    <property type="entry name" value="ZF_RING_1"/>
    <property type="match status" value="1"/>
</dbReference>
<dbReference type="GO" id="GO:0016567">
    <property type="term" value="P:protein ubiquitination"/>
    <property type="evidence" value="ECO:0007669"/>
    <property type="project" value="InterPro"/>
</dbReference>
<dbReference type="Gene3D" id="1.20.120.1750">
    <property type="match status" value="1"/>
</dbReference>
<evidence type="ECO:0000259" key="12">
    <source>
        <dbReference type="PROSITE" id="PS51873"/>
    </source>
</evidence>
<dbReference type="EC" id="2.3.2.31" evidence="2"/>
<dbReference type="InterPro" id="IPR001841">
    <property type="entry name" value="Znf_RING"/>
</dbReference>
<dbReference type="CDD" id="cd20335">
    <property type="entry name" value="BRcat_RBR"/>
    <property type="match status" value="1"/>
</dbReference>
<feature type="region of interest" description="Disordered" evidence="10">
    <location>
        <begin position="1"/>
        <end position="51"/>
    </location>
</feature>
<accession>A0A9P4ISK7</accession>
<evidence type="ECO:0000256" key="6">
    <source>
        <dbReference type="ARBA" id="ARBA00022771"/>
    </source>
</evidence>
<evidence type="ECO:0000313" key="13">
    <source>
        <dbReference type="EMBL" id="KAF2104625.1"/>
    </source>
</evidence>
<dbReference type="CDD" id="cd20336">
    <property type="entry name" value="Rcat_RBR"/>
    <property type="match status" value="1"/>
</dbReference>
<keyword evidence="14" id="KW-1185">Reference proteome</keyword>
<evidence type="ECO:0000256" key="5">
    <source>
        <dbReference type="ARBA" id="ARBA00022737"/>
    </source>
</evidence>
<evidence type="ECO:0000256" key="4">
    <source>
        <dbReference type="ARBA" id="ARBA00022723"/>
    </source>
</evidence>
<dbReference type="GO" id="GO:0008270">
    <property type="term" value="F:zinc ion binding"/>
    <property type="evidence" value="ECO:0007669"/>
    <property type="project" value="UniProtKB-KW"/>
</dbReference>
<keyword evidence="7" id="KW-0833">Ubl conjugation pathway</keyword>
<name>A0A9P4ISK7_9PEZI</name>
<dbReference type="Gene3D" id="3.30.40.10">
    <property type="entry name" value="Zinc/RING finger domain, C3HC4 (zinc finger)"/>
    <property type="match status" value="1"/>
</dbReference>
<evidence type="ECO:0000256" key="1">
    <source>
        <dbReference type="ARBA" id="ARBA00001798"/>
    </source>
</evidence>
<dbReference type="Pfam" id="PF01485">
    <property type="entry name" value="IBR"/>
    <property type="match status" value="1"/>
</dbReference>
<comment type="caution">
    <text evidence="13">The sequence shown here is derived from an EMBL/GenBank/DDBJ whole genome shotgun (WGS) entry which is preliminary data.</text>
</comment>
<gene>
    <name evidence="13" type="ORF">NA57DRAFT_70834</name>
</gene>
<keyword evidence="6 9" id="KW-0863">Zinc-finger</keyword>
<evidence type="ECO:0000256" key="7">
    <source>
        <dbReference type="ARBA" id="ARBA00022786"/>
    </source>
</evidence>
<feature type="domain" description="RING-type" evidence="11">
    <location>
        <begin position="57"/>
        <end position="109"/>
    </location>
</feature>
<comment type="catalytic activity">
    <reaction evidence="1">
        <text>[E2 ubiquitin-conjugating enzyme]-S-ubiquitinyl-L-cysteine + [acceptor protein]-L-lysine = [E2 ubiquitin-conjugating enzyme]-L-cysteine + [acceptor protein]-N(6)-ubiquitinyl-L-lysine.</text>
        <dbReference type="EC" id="2.3.2.31"/>
    </reaction>
</comment>
<dbReference type="InterPro" id="IPR013083">
    <property type="entry name" value="Znf_RING/FYVE/PHD"/>
</dbReference>
<evidence type="ECO:0000256" key="10">
    <source>
        <dbReference type="SAM" id="MobiDB-lite"/>
    </source>
</evidence>
<dbReference type="Proteomes" id="UP000799772">
    <property type="component" value="Unassembled WGS sequence"/>
</dbReference>
<dbReference type="EMBL" id="ML978121">
    <property type="protein sequence ID" value="KAF2104625.1"/>
    <property type="molecule type" value="Genomic_DNA"/>
</dbReference>
<dbReference type="OrthoDB" id="1431934at2759"/>
<evidence type="ECO:0000259" key="11">
    <source>
        <dbReference type="PROSITE" id="PS50089"/>
    </source>
</evidence>
<keyword evidence="3" id="KW-0808">Transferase</keyword>
<protein>
    <recommendedName>
        <fullName evidence="2">RBR-type E3 ubiquitin transferase</fullName>
        <ecNumber evidence="2">2.3.2.31</ecNumber>
    </recommendedName>
</protein>
<dbReference type="PROSITE" id="PS51873">
    <property type="entry name" value="TRIAD"/>
    <property type="match status" value="1"/>
</dbReference>
<dbReference type="SMART" id="SM00647">
    <property type="entry name" value="IBR"/>
    <property type="match status" value="2"/>
</dbReference>
<dbReference type="SUPFAM" id="SSF57850">
    <property type="entry name" value="RING/U-box"/>
    <property type="match status" value="3"/>
</dbReference>
<dbReference type="PANTHER" id="PTHR11685">
    <property type="entry name" value="RBR FAMILY RING FINGER AND IBR DOMAIN-CONTAINING"/>
    <property type="match status" value="1"/>
</dbReference>
<feature type="compositionally biased region" description="Basic and acidic residues" evidence="10">
    <location>
        <begin position="17"/>
        <end position="34"/>
    </location>
</feature>
<proteinExistence type="predicted"/>
<organism evidence="13 14">
    <name type="scientific">Rhizodiscina lignyota</name>
    <dbReference type="NCBI Taxonomy" id="1504668"/>
    <lineage>
        <taxon>Eukaryota</taxon>
        <taxon>Fungi</taxon>
        <taxon>Dikarya</taxon>
        <taxon>Ascomycota</taxon>
        <taxon>Pezizomycotina</taxon>
        <taxon>Dothideomycetes</taxon>
        <taxon>Pleosporomycetidae</taxon>
        <taxon>Aulographales</taxon>
        <taxon>Rhizodiscinaceae</taxon>
        <taxon>Rhizodiscina</taxon>
    </lineage>
</organism>
<dbReference type="InterPro" id="IPR017907">
    <property type="entry name" value="Znf_RING_CS"/>
</dbReference>
<keyword evidence="4" id="KW-0479">Metal-binding</keyword>
<dbReference type="AlphaFoldDB" id="A0A9P4ISK7"/>
<evidence type="ECO:0000256" key="8">
    <source>
        <dbReference type="ARBA" id="ARBA00022833"/>
    </source>
</evidence>